<evidence type="ECO:0000259" key="5">
    <source>
        <dbReference type="Pfam" id="PF03721"/>
    </source>
</evidence>
<dbReference type="GO" id="GO:0016616">
    <property type="term" value="F:oxidoreductase activity, acting on the CH-OH group of donors, NAD or NADP as acceptor"/>
    <property type="evidence" value="ECO:0007669"/>
    <property type="project" value="InterPro"/>
</dbReference>
<dbReference type="InterPro" id="IPR014026">
    <property type="entry name" value="UDP-Glc/GDP-Man_DH_dimer"/>
</dbReference>
<evidence type="ECO:0000313" key="6">
    <source>
        <dbReference type="EMBL" id="KAF7191780.1"/>
    </source>
</evidence>
<accession>A0A8H6VM60</accession>
<dbReference type="PIRSF" id="PIRSF000124">
    <property type="entry name" value="UDPglc_GDPman_dh"/>
    <property type="match status" value="1"/>
</dbReference>
<name>A0A8H6VM60_9PEZI</name>
<dbReference type="InterPro" id="IPR036220">
    <property type="entry name" value="UDP-Glc/GDP-Man_DH_C_sf"/>
</dbReference>
<proteinExistence type="inferred from homology"/>
<dbReference type="AlphaFoldDB" id="A0A8H6VM60"/>
<dbReference type="SUPFAM" id="SSF52413">
    <property type="entry name" value="UDP-glucose/GDP-mannose dehydrogenase C-terminal domain"/>
    <property type="match status" value="1"/>
</dbReference>
<sequence>MLSINSSTQLLPRVETPENAGTSKLFGQRRRSSALDMSLMTVDPELKKGYEVLESDARQANFAAHQANLRVIHTTPSDGNPLVCVVGVGYVGEILLKEFGSIFPAIGFDLSDSRLQYLQPYFSPLKTVRLSSDLSILKEATHFCISVPTLLRPDKSINTDHLVRAIAMVTSQARPGSTIVIESSVSVGMTRTLLGPYSDRFHCGMSPERVDPGRTQPPAREIPKIISALSEPALLSMHKIYSQAFETVIPVSTPEVAEMTKLFENCYRMVNISYVNEIADACAKHGIDADEVISAAATKPFGFQSFKPGLGVGGHCIPINPRYLMVNNDLPVLRRATADTWARPRLAAREFFKVCKQANEEPRILVIGMGFKPGQSVISCSPGVAFADELQNLGCDGLAFYDPLVEQAQIPVIRKLSEEEYSAKLVDALFDAVAVCTKQEKVDWLVLKNLTRAVVQWY</sequence>
<evidence type="ECO:0000256" key="3">
    <source>
        <dbReference type="SAM" id="MobiDB-lite"/>
    </source>
</evidence>
<dbReference type="NCBIfam" id="TIGR03026">
    <property type="entry name" value="NDP-sugDHase"/>
    <property type="match status" value="1"/>
</dbReference>
<feature type="compositionally biased region" description="Polar residues" evidence="3">
    <location>
        <begin position="1"/>
        <end position="10"/>
    </location>
</feature>
<dbReference type="InterPro" id="IPR028359">
    <property type="entry name" value="UDP_ManNAc/GlcNAc_DH"/>
</dbReference>
<dbReference type="Pfam" id="PF03721">
    <property type="entry name" value="UDPG_MGDP_dh_N"/>
    <property type="match status" value="1"/>
</dbReference>
<dbReference type="SUPFAM" id="SSF51735">
    <property type="entry name" value="NAD(P)-binding Rossmann-fold domains"/>
    <property type="match status" value="1"/>
</dbReference>
<feature type="domain" description="UDP-glucose/GDP-mannose dehydrogenase dimerisation" evidence="4">
    <location>
        <begin position="256"/>
        <end position="325"/>
    </location>
</feature>
<dbReference type="PANTHER" id="PTHR43491">
    <property type="entry name" value="UDP-N-ACETYL-D-MANNOSAMINE DEHYDROGENASE"/>
    <property type="match status" value="1"/>
</dbReference>
<comment type="similarity">
    <text evidence="1 2">Belongs to the UDP-glucose/GDP-mannose dehydrogenase family.</text>
</comment>
<keyword evidence="7" id="KW-1185">Reference proteome</keyword>
<dbReference type="SUPFAM" id="SSF48179">
    <property type="entry name" value="6-phosphogluconate dehydrogenase C-terminal domain-like"/>
    <property type="match status" value="1"/>
</dbReference>
<reference evidence="6" key="1">
    <citation type="submission" date="2020-04" db="EMBL/GenBank/DDBJ databases">
        <title>Draft genome resource of the tomato pathogen Pseudocercospora fuligena.</title>
        <authorList>
            <person name="Zaccaron A."/>
        </authorList>
    </citation>
    <scope>NUCLEOTIDE SEQUENCE</scope>
    <source>
        <strain evidence="6">PF001</strain>
    </source>
</reference>
<dbReference type="PIRSF" id="PIRSF500136">
    <property type="entry name" value="UDP_ManNAc_DH"/>
    <property type="match status" value="1"/>
</dbReference>
<dbReference type="Gene3D" id="3.40.50.720">
    <property type="entry name" value="NAD(P)-binding Rossmann-like Domain"/>
    <property type="match status" value="2"/>
</dbReference>
<evidence type="ECO:0000256" key="2">
    <source>
        <dbReference type="PIRNR" id="PIRNR000124"/>
    </source>
</evidence>
<dbReference type="PANTHER" id="PTHR43491:SF2">
    <property type="entry name" value="UDP-N-ACETYL-D-MANNOSAMINE DEHYDROGENASE"/>
    <property type="match status" value="1"/>
</dbReference>
<protein>
    <submittedName>
        <fullName evidence="6">UDP-N-acetyl-D-glucosamine 6-dehydrogenase</fullName>
    </submittedName>
</protein>
<feature type="region of interest" description="Disordered" evidence="3">
    <location>
        <begin position="1"/>
        <end position="23"/>
    </location>
</feature>
<evidence type="ECO:0000256" key="1">
    <source>
        <dbReference type="ARBA" id="ARBA00006601"/>
    </source>
</evidence>
<evidence type="ECO:0000313" key="7">
    <source>
        <dbReference type="Proteomes" id="UP000660729"/>
    </source>
</evidence>
<dbReference type="Pfam" id="PF00984">
    <property type="entry name" value="UDPG_MGDP_dh"/>
    <property type="match status" value="1"/>
</dbReference>
<dbReference type="InterPro" id="IPR017476">
    <property type="entry name" value="UDP-Glc/GDP-Man"/>
</dbReference>
<dbReference type="Proteomes" id="UP000660729">
    <property type="component" value="Unassembled WGS sequence"/>
</dbReference>
<dbReference type="GO" id="GO:0051287">
    <property type="term" value="F:NAD binding"/>
    <property type="evidence" value="ECO:0007669"/>
    <property type="project" value="InterPro"/>
</dbReference>
<dbReference type="InterPro" id="IPR001732">
    <property type="entry name" value="UDP-Glc/GDP-Man_DH_N"/>
</dbReference>
<dbReference type="InterPro" id="IPR036291">
    <property type="entry name" value="NAD(P)-bd_dom_sf"/>
</dbReference>
<gene>
    <name evidence="6" type="ORF">HII31_06825</name>
</gene>
<comment type="caution">
    <text evidence="6">The sequence shown here is derived from an EMBL/GenBank/DDBJ whole genome shotgun (WGS) entry which is preliminary data.</text>
</comment>
<dbReference type="GO" id="GO:0016628">
    <property type="term" value="F:oxidoreductase activity, acting on the CH-CH group of donors, NAD or NADP as acceptor"/>
    <property type="evidence" value="ECO:0007669"/>
    <property type="project" value="InterPro"/>
</dbReference>
<dbReference type="InterPro" id="IPR008927">
    <property type="entry name" value="6-PGluconate_DH-like_C_sf"/>
</dbReference>
<organism evidence="6 7">
    <name type="scientific">Pseudocercospora fuligena</name>
    <dbReference type="NCBI Taxonomy" id="685502"/>
    <lineage>
        <taxon>Eukaryota</taxon>
        <taxon>Fungi</taxon>
        <taxon>Dikarya</taxon>
        <taxon>Ascomycota</taxon>
        <taxon>Pezizomycotina</taxon>
        <taxon>Dothideomycetes</taxon>
        <taxon>Dothideomycetidae</taxon>
        <taxon>Mycosphaerellales</taxon>
        <taxon>Mycosphaerellaceae</taxon>
        <taxon>Pseudocercospora</taxon>
    </lineage>
</organism>
<feature type="domain" description="UDP-glucose/GDP-mannose dehydrogenase N-terminal" evidence="5">
    <location>
        <begin position="83"/>
        <end position="227"/>
    </location>
</feature>
<evidence type="ECO:0000259" key="4">
    <source>
        <dbReference type="Pfam" id="PF00984"/>
    </source>
</evidence>
<dbReference type="GO" id="GO:0000271">
    <property type="term" value="P:polysaccharide biosynthetic process"/>
    <property type="evidence" value="ECO:0007669"/>
    <property type="project" value="InterPro"/>
</dbReference>
<dbReference type="EMBL" id="JABCIY010000155">
    <property type="protein sequence ID" value="KAF7191780.1"/>
    <property type="molecule type" value="Genomic_DNA"/>
</dbReference>
<dbReference type="OrthoDB" id="5059218at2759"/>